<sequence>MKSQFLMNILGLRVLPKAIQLASSLKNKHISSSIEVRNVAPTYSIFYFNNAKL</sequence>
<gene>
    <name evidence="1" type="ORF">MNB_SUP05-SYMBIONT-5-1427</name>
</gene>
<organism evidence="1">
    <name type="scientific">hydrothermal vent metagenome</name>
    <dbReference type="NCBI Taxonomy" id="652676"/>
    <lineage>
        <taxon>unclassified sequences</taxon>
        <taxon>metagenomes</taxon>
        <taxon>ecological metagenomes</taxon>
    </lineage>
</organism>
<dbReference type="AlphaFoldDB" id="A0A1W1E5C2"/>
<protein>
    <submittedName>
        <fullName evidence="1">Uncharacterized protein</fullName>
    </submittedName>
</protein>
<proteinExistence type="predicted"/>
<name>A0A1W1E5C2_9ZZZZ</name>
<reference evidence="1" key="1">
    <citation type="submission" date="2016-10" db="EMBL/GenBank/DDBJ databases">
        <authorList>
            <person name="de Groot N.N."/>
        </authorList>
    </citation>
    <scope>NUCLEOTIDE SEQUENCE</scope>
</reference>
<dbReference type="EMBL" id="FPHZ01000201">
    <property type="protein sequence ID" value="SFV89078.1"/>
    <property type="molecule type" value="Genomic_DNA"/>
</dbReference>
<accession>A0A1W1E5C2</accession>
<evidence type="ECO:0000313" key="1">
    <source>
        <dbReference type="EMBL" id="SFV89078.1"/>
    </source>
</evidence>